<keyword evidence="3" id="KW-0560">Oxidoreductase</keyword>
<dbReference type="GO" id="GO:0016491">
    <property type="term" value="F:oxidoreductase activity"/>
    <property type="evidence" value="ECO:0007669"/>
    <property type="project" value="UniProtKB-KW"/>
</dbReference>
<dbReference type="Gene3D" id="3.40.50.720">
    <property type="entry name" value="NAD(P)-binding Rossmann-like Domain"/>
    <property type="match status" value="1"/>
</dbReference>
<dbReference type="PANTHER" id="PTHR43544">
    <property type="entry name" value="SHORT-CHAIN DEHYDROGENASE/REDUCTASE"/>
    <property type="match status" value="1"/>
</dbReference>
<comment type="similarity">
    <text evidence="1">Belongs to the short-chain dehydrogenases/reductases (SDR) family.</text>
</comment>
<accession>A0AA39YBN2</accession>
<dbReference type="SUPFAM" id="SSF51735">
    <property type="entry name" value="NAD(P)-binding Rossmann-fold domains"/>
    <property type="match status" value="1"/>
</dbReference>
<evidence type="ECO:0000313" key="5">
    <source>
        <dbReference type="Proteomes" id="UP001174936"/>
    </source>
</evidence>
<dbReference type="GO" id="GO:0005737">
    <property type="term" value="C:cytoplasm"/>
    <property type="evidence" value="ECO:0007669"/>
    <property type="project" value="TreeGrafter"/>
</dbReference>
<evidence type="ECO:0000256" key="1">
    <source>
        <dbReference type="ARBA" id="ARBA00006484"/>
    </source>
</evidence>
<evidence type="ECO:0000256" key="2">
    <source>
        <dbReference type="ARBA" id="ARBA00022857"/>
    </source>
</evidence>
<dbReference type="Proteomes" id="UP001174936">
    <property type="component" value="Unassembled WGS sequence"/>
</dbReference>
<dbReference type="PANTHER" id="PTHR43544:SF7">
    <property type="entry name" value="NADB-LER2"/>
    <property type="match status" value="1"/>
</dbReference>
<dbReference type="PRINTS" id="PR00081">
    <property type="entry name" value="GDHRDH"/>
</dbReference>
<keyword evidence="2" id="KW-0521">NADP</keyword>
<dbReference type="InterPro" id="IPR051468">
    <property type="entry name" value="Fungal_SecMetab_SDRs"/>
</dbReference>
<dbReference type="InterPro" id="IPR036291">
    <property type="entry name" value="NAD(P)-bd_dom_sf"/>
</dbReference>
<dbReference type="InterPro" id="IPR002347">
    <property type="entry name" value="SDR_fam"/>
</dbReference>
<protein>
    <submittedName>
        <fullName evidence="4">Uncharacterized protein</fullName>
    </submittedName>
</protein>
<proteinExistence type="inferred from homology"/>
<dbReference type="AlphaFoldDB" id="A0AA39YBN2"/>
<name>A0AA39YBN2_9PEZI</name>
<reference evidence="4" key="1">
    <citation type="submission" date="2023-06" db="EMBL/GenBank/DDBJ databases">
        <title>Genome-scale phylogeny and comparative genomics of the fungal order Sordariales.</title>
        <authorList>
            <consortium name="Lawrence Berkeley National Laboratory"/>
            <person name="Hensen N."/>
            <person name="Bonometti L."/>
            <person name="Westerberg I."/>
            <person name="Brannstrom I.O."/>
            <person name="Guillou S."/>
            <person name="Cros-Aarteil S."/>
            <person name="Calhoun S."/>
            <person name="Haridas S."/>
            <person name="Kuo A."/>
            <person name="Mondo S."/>
            <person name="Pangilinan J."/>
            <person name="Riley R."/>
            <person name="Labutti K."/>
            <person name="Andreopoulos B."/>
            <person name="Lipzen A."/>
            <person name="Chen C."/>
            <person name="Yanf M."/>
            <person name="Daum C."/>
            <person name="Ng V."/>
            <person name="Clum A."/>
            <person name="Steindorff A."/>
            <person name="Ohm R."/>
            <person name="Martin F."/>
            <person name="Silar P."/>
            <person name="Natvig D."/>
            <person name="Lalanne C."/>
            <person name="Gautier V."/>
            <person name="Ament-Velasquez S.L."/>
            <person name="Kruys A."/>
            <person name="Hutchinson M.I."/>
            <person name="Powell A.J."/>
            <person name="Barry K."/>
            <person name="Miller A.N."/>
            <person name="Grigoriev I.V."/>
            <person name="Debuchy R."/>
            <person name="Gladieux P."/>
            <person name="Thoren M.H."/>
            <person name="Johannesson H."/>
        </authorList>
    </citation>
    <scope>NUCLEOTIDE SEQUENCE</scope>
    <source>
        <strain evidence="4">SMH2532-1</strain>
    </source>
</reference>
<dbReference type="EMBL" id="JAULSV010000003">
    <property type="protein sequence ID" value="KAK0649663.1"/>
    <property type="molecule type" value="Genomic_DNA"/>
</dbReference>
<gene>
    <name evidence="4" type="ORF">B0T16DRAFT_410527</name>
</gene>
<evidence type="ECO:0000313" key="4">
    <source>
        <dbReference type="EMBL" id="KAK0649663.1"/>
    </source>
</evidence>
<dbReference type="Pfam" id="PF00106">
    <property type="entry name" value="adh_short"/>
    <property type="match status" value="1"/>
</dbReference>
<keyword evidence="5" id="KW-1185">Reference proteome</keyword>
<sequence>MSTTVLITGANRGVGKSLTSIYLQRPSHIVVAAVRDVKSQSSLELSNLPKAVDSKLVLVKIDATSDTDAEDAASTLKQEIDHLDILIANAGLCIYNEPTHKGELKTFRDQLEINFLGPVKLFKAFYDLLQAAKEPKFIGITSMIGSTSMIQYNGPLNLAGYGTSKSALTHFVRRTHYENEWLVATSIHPGIVSDTDMGSTAVEVYGPAAKGDLTSETSAQRIVLLTDEVTRKSVEETDGFLGPDGAKIPF</sequence>
<evidence type="ECO:0000256" key="3">
    <source>
        <dbReference type="ARBA" id="ARBA00023002"/>
    </source>
</evidence>
<comment type="caution">
    <text evidence="4">The sequence shown here is derived from an EMBL/GenBank/DDBJ whole genome shotgun (WGS) entry which is preliminary data.</text>
</comment>
<organism evidence="4 5">
    <name type="scientific">Cercophora newfieldiana</name>
    <dbReference type="NCBI Taxonomy" id="92897"/>
    <lineage>
        <taxon>Eukaryota</taxon>
        <taxon>Fungi</taxon>
        <taxon>Dikarya</taxon>
        <taxon>Ascomycota</taxon>
        <taxon>Pezizomycotina</taxon>
        <taxon>Sordariomycetes</taxon>
        <taxon>Sordariomycetidae</taxon>
        <taxon>Sordariales</taxon>
        <taxon>Lasiosphaeriaceae</taxon>
        <taxon>Cercophora</taxon>
    </lineage>
</organism>